<sequence length="212" mass="22731">MTSPIHAYIPLADAIARLFFPHVEVVLHDLETGSIAHIANSYSKRRPGDASLTDDGIGADADADIIGPYAKRNWDGRRLKSITCVLKGTDGKAIGLFCINQDIETFAALGDQLKALVALPDAAPATSPLMAGDWRETINNAIGEHLSSRSTTLAGLTSGDIDDLLMLLEARGIFEIRKAVPHVAEILRLSRATIYNRLSAARSRAQASGDTE</sequence>
<dbReference type="PANTHER" id="PTHR35568:SF1">
    <property type="entry name" value="TRANSCRIPTIONAL REGULATOR DAUR"/>
    <property type="match status" value="1"/>
</dbReference>
<protein>
    <submittedName>
        <fullName evidence="3">Transcriptional regulator YheO</fullName>
    </submittedName>
</protein>
<dbReference type="Proteomes" id="UP001230207">
    <property type="component" value="Unassembled WGS sequence"/>
</dbReference>
<evidence type="ECO:0000259" key="1">
    <source>
        <dbReference type="Pfam" id="PF08348"/>
    </source>
</evidence>
<proteinExistence type="predicted"/>
<accession>A0ABU0BKV0</accession>
<dbReference type="EMBL" id="JAUSVF010000001">
    <property type="protein sequence ID" value="MDQ0318306.1"/>
    <property type="molecule type" value="Genomic_DNA"/>
</dbReference>
<organism evidence="3 4">
    <name type="scientific">Pararhizobium capsulatum DSM 1112</name>
    <dbReference type="NCBI Taxonomy" id="1121113"/>
    <lineage>
        <taxon>Bacteria</taxon>
        <taxon>Pseudomonadati</taxon>
        <taxon>Pseudomonadota</taxon>
        <taxon>Alphaproteobacteria</taxon>
        <taxon>Hyphomicrobiales</taxon>
        <taxon>Rhizobiaceae</taxon>
        <taxon>Rhizobium/Agrobacterium group</taxon>
        <taxon>Pararhizobium</taxon>
    </lineage>
</organism>
<feature type="domain" description="YheO-like" evidence="1">
    <location>
        <begin position="6"/>
        <end position="108"/>
    </location>
</feature>
<evidence type="ECO:0000259" key="2">
    <source>
        <dbReference type="Pfam" id="PF13309"/>
    </source>
</evidence>
<evidence type="ECO:0000313" key="3">
    <source>
        <dbReference type="EMBL" id="MDQ0318306.1"/>
    </source>
</evidence>
<dbReference type="InterPro" id="IPR039446">
    <property type="entry name" value="DauR-like"/>
</dbReference>
<dbReference type="PANTHER" id="PTHR35568">
    <property type="entry name" value="TRANSCRIPTIONAL REGULATOR DAUR"/>
    <property type="match status" value="1"/>
</dbReference>
<dbReference type="RefSeq" id="WP_307226248.1">
    <property type="nucleotide sequence ID" value="NZ_JAUSVF010000001.1"/>
</dbReference>
<gene>
    <name evidence="3" type="ORF">QO002_000444</name>
</gene>
<keyword evidence="4" id="KW-1185">Reference proteome</keyword>
<dbReference type="InterPro" id="IPR013559">
    <property type="entry name" value="YheO"/>
</dbReference>
<dbReference type="Pfam" id="PF13309">
    <property type="entry name" value="HTH_22"/>
    <property type="match status" value="1"/>
</dbReference>
<reference evidence="3 4" key="1">
    <citation type="submission" date="2023-07" db="EMBL/GenBank/DDBJ databases">
        <title>Genomic Encyclopedia of Type Strains, Phase IV (KMG-IV): sequencing the most valuable type-strain genomes for metagenomic binning, comparative biology and taxonomic classification.</title>
        <authorList>
            <person name="Goeker M."/>
        </authorList>
    </citation>
    <scope>NUCLEOTIDE SEQUENCE [LARGE SCALE GENOMIC DNA]</scope>
    <source>
        <strain evidence="3 4">DSM 1112</strain>
    </source>
</reference>
<feature type="domain" description="Transcriptional regulator DauR-like HTH" evidence="2">
    <location>
        <begin position="138"/>
        <end position="198"/>
    </location>
</feature>
<dbReference type="Pfam" id="PF08348">
    <property type="entry name" value="PAS_6"/>
    <property type="match status" value="1"/>
</dbReference>
<name>A0ABU0BKV0_9HYPH</name>
<dbReference type="InterPro" id="IPR039445">
    <property type="entry name" value="DauR-like_HTH"/>
</dbReference>
<comment type="caution">
    <text evidence="3">The sequence shown here is derived from an EMBL/GenBank/DDBJ whole genome shotgun (WGS) entry which is preliminary data.</text>
</comment>
<evidence type="ECO:0000313" key="4">
    <source>
        <dbReference type="Proteomes" id="UP001230207"/>
    </source>
</evidence>